<reference evidence="2" key="1">
    <citation type="submission" date="2018-11" db="EMBL/GenBank/DDBJ databases">
        <authorList>
            <person name="Li J."/>
            <person name="Song Z."/>
            <person name="Yan G."/>
            <person name="He L."/>
        </authorList>
    </citation>
    <scope>NUCLEOTIDE SEQUENCE</scope>
</reference>
<name>A0A5B7KV63_9CRUS</name>
<dbReference type="GeneID" id="41826730"/>
<protein>
    <submittedName>
        <fullName evidence="2">ATP synthase F0 subunit 8</fullName>
    </submittedName>
</protein>
<geneLocation type="mitochondrion" evidence="2"/>
<keyword evidence="1" id="KW-0472">Membrane</keyword>
<dbReference type="AlphaFoldDB" id="A0A5B7KV63"/>
<organism evidence="2">
    <name type="scientific">Alicella gigantea</name>
    <dbReference type="NCBI Taxonomy" id="1315966"/>
    <lineage>
        <taxon>Eukaryota</taxon>
        <taxon>Metazoa</taxon>
        <taxon>Ecdysozoa</taxon>
        <taxon>Arthropoda</taxon>
        <taxon>Crustacea</taxon>
        <taxon>Multicrustacea</taxon>
        <taxon>Malacostraca</taxon>
        <taxon>Eumalacostraca</taxon>
        <taxon>Peracarida</taxon>
        <taxon>Amphipoda</taxon>
        <taxon>Amphilochidea</taxon>
        <taxon>Lysianassida</taxon>
        <taxon>Lysianassidira</taxon>
        <taxon>Alicelloidea</taxon>
        <taxon>Alicellidae</taxon>
        <taxon>Alicella</taxon>
    </lineage>
</organism>
<feature type="transmembrane region" description="Helical" evidence="1">
    <location>
        <begin position="6"/>
        <end position="26"/>
    </location>
</feature>
<sequence length="49" mass="5839">MAPILWAPLFVLMISAIIYLTLLVYFSTQHQTIKLFTKPHKTNYPDWSW</sequence>
<keyword evidence="1" id="KW-1133">Transmembrane helix</keyword>
<dbReference type="CTD" id="4509"/>
<keyword evidence="1" id="KW-0812">Transmembrane</keyword>
<evidence type="ECO:0000256" key="1">
    <source>
        <dbReference type="SAM" id="Phobius"/>
    </source>
</evidence>
<gene>
    <name evidence="2" type="primary">ATP8</name>
</gene>
<reference evidence="2" key="2">
    <citation type="journal article" date="2019" name="Int. J. Biol. Macromol.">
        <title>The complete mitochondrial genome of the largest amphipod, Alicella gigantea: Insight into its phylogenetic relationships and deep sea adaptive characters.</title>
        <authorList>
            <person name="Li J.-y."/>
            <person name="Song Z.-l."/>
            <person name="Yan G.-y."/>
            <person name="He L.-s."/>
        </authorList>
    </citation>
    <scope>NUCLEOTIDE SEQUENCE</scope>
</reference>
<proteinExistence type="predicted"/>
<keyword evidence="2" id="KW-0496">Mitochondrion</keyword>
<accession>A0A5B7KV63</accession>
<evidence type="ECO:0000313" key="2">
    <source>
        <dbReference type="EMBL" id="QAT19462.1"/>
    </source>
</evidence>
<dbReference type="RefSeq" id="YP_009695247.1">
    <property type="nucleotide sequence ID" value="NC_044783.1"/>
</dbReference>
<dbReference type="EMBL" id="MK215211">
    <property type="protein sequence ID" value="QAT19462.1"/>
    <property type="molecule type" value="Genomic_DNA"/>
</dbReference>